<reference evidence="2" key="1">
    <citation type="submission" date="2020-11" db="EMBL/GenBank/DDBJ databases">
        <authorList>
            <consortium name="DOE Joint Genome Institute"/>
            <person name="Ahrendt S."/>
            <person name="Riley R."/>
            <person name="Andreopoulos W."/>
            <person name="Labutti K."/>
            <person name="Pangilinan J."/>
            <person name="Ruiz-Duenas F.J."/>
            <person name="Barrasa J.M."/>
            <person name="Sanchez-Garcia M."/>
            <person name="Camarero S."/>
            <person name="Miyauchi S."/>
            <person name="Serrano A."/>
            <person name="Linde D."/>
            <person name="Babiker R."/>
            <person name="Drula E."/>
            <person name="Ayuso-Fernandez I."/>
            <person name="Pacheco R."/>
            <person name="Padilla G."/>
            <person name="Ferreira P."/>
            <person name="Barriuso J."/>
            <person name="Kellner H."/>
            <person name="Castanera R."/>
            <person name="Alfaro M."/>
            <person name="Ramirez L."/>
            <person name="Pisabarro A.G."/>
            <person name="Kuo A."/>
            <person name="Tritt A."/>
            <person name="Lipzen A."/>
            <person name="He G."/>
            <person name="Yan M."/>
            <person name="Ng V."/>
            <person name="Cullen D."/>
            <person name="Martin F."/>
            <person name="Rosso M.-N."/>
            <person name="Henrissat B."/>
            <person name="Hibbett D."/>
            <person name="Martinez A.T."/>
            <person name="Grigoriev I.V."/>
        </authorList>
    </citation>
    <scope>NUCLEOTIDE SEQUENCE</scope>
    <source>
        <strain evidence="2">CIRM-BRFM 674</strain>
    </source>
</reference>
<evidence type="ECO:0000256" key="1">
    <source>
        <dbReference type="SAM" id="MobiDB-lite"/>
    </source>
</evidence>
<accession>A0A9P5YW56</accession>
<organism evidence="2 3">
    <name type="scientific">Pholiota conissans</name>
    <dbReference type="NCBI Taxonomy" id="109636"/>
    <lineage>
        <taxon>Eukaryota</taxon>
        <taxon>Fungi</taxon>
        <taxon>Dikarya</taxon>
        <taxon>Basidiomycota</taxon>
        <taxon>Agaricomycotina</taxon>
        <taxon>Agaricomycetes</taxon>
        <taxon>Agaricomycetidae</taxon>
        <taxon>Agaricales</taxon>
        <taxon>Agaricineae</taxon>
        <taxon>Strophariaceae</taxon>
        <taxon>Pholiota</taxon>
    </lineage>
</organism>
<name>A0A9P5YW56_9AGAR</name>
<gene>
    <name evidence="2" type="ORF">BDN70DRAFT_185474</name>
</gene>
<protein>
    <submittedName>
        <fullName evidence="2">Uncharacterized protein</fullName>
    </submittedName>
</protein>
<sequence length="225" mass="24292">MSSTCPPQLQLSIQPNTTSFKRSFEQFGFDLESPVVANSGAATAAAGDGRNERNKRARSASSFESETSSNLSSDTIASTSSSGSNAMSQGDAVENAPTSIENPRLSTPEIEDVEMPDYTEPESVDVQREGPRGSEQYRLALGRFNEFDSEIAVLRQSPSSSTASPPTLPPLRHGVALFRHDETSASPFSSAFFDHVHPVSDSLQQPGSTSDSKHYLPLCLLHRLR</sequence>
<proteinExistence type="predicted"/>
<dbReference type="AlphaFoldDB" id="A0A9P5YW56"/>
<dbReference type="Proteomes" id="UP000807469">
    <property type="component" value="Unassembled WGS sequence"/>
</dbReference>
<feature type="compositionally biased region" description="Low complexity" evidence="1">
    <location>
        <begin position="59"/>
        <end position="88"/>
    </location>
</feature>
<keyword evidence="3" id="KW-1185">Reference proteome</keyword>
<feature type="compositionally biased region" description="Polar residues" evidence="1">
    <location>
        <begin position="96"/>
        <end position="105"/>
    </location>
</feature>
<comment type="caution">
    <text evidence="2">The sequence shown here is derived from an EMBL/GenBank/DDBJ whole genome shotgun (WGS) entry which is preliminary data.</text>
</comment>
<dbReference type="EMBL" id="MU155301">
    <property type="protein sequence ID" value="KAF9476246.1"/>
    <property type="molecule type" value="Genomic_DNA"/>
</dbReference>
<feature type="compositionally biased region" description="Acidic residues" evidence="1">
    <location>
        <begin position="109"/>
        <end position="123"/>
    </location>
</feature>
<evidence type="ECO:0000313" key="3">
    <source>
        <dbReference type="Proteomes" id="UP000807469"/>
    </source>
</evidence>
<evidence type="ECO:0000313" key="2">
    <source>
        <dbReference type="EMBL" id="KAF9476246.1"/>
    </source>
</evidence>
<dbReference type="OrthoDB" id="3070376at2759"/>
<feature type="region of interest" description="Disordered" evidence="1">
    <location>
        <begin position="41"/>
        <end position="132"/>
    </location>
</feature>